<dbReference type="Proteomes" id="UP000838308">
    <property type="component" value="Unassembled WGS sequence"/>
</dbReference>
<dbReference type="Pfam" id="PF03717">
    <property type="entry name" value="PBP_dimer"/>
    <property type="match status" value="1"/>
</dbReference>
<dbReference type="PANTHER" id="PTHR30627:SF2">
    <property type="entry name" value="PEPTIDOGLYCAN D,D-TRANSPEPTIDASE MRDA"/>
    <property type="match status" value="1"/>
</dbReference>
<name>A0ABN8KSG6_9BACI</name>
<evidence type="ECO:0000256" key="6">
    <source>
        <dbReference type="ARBA" id="ARBA00022475"/>
    </source>
</evidence>
<dbReference type="Gene3D" id="3.90.1310.10">
    <property type="entry name" value="Penicillin-binding protein 2a (Domain 2)"/>
    <property type="match status" value="1"/>
</dbReference>
<dbReference type="InterPro" id="IPR036138">
    <property type="entry name" value="PBP_dimer_sf"/>
</dbReference>
<feature type="region of interest" description="Disordered" evidence="14">
    <location>
        <begin position="702"/>
        <end position="727"/>
    </location>
</feature>
<proteinExistence type="inferred from homology"/>
<comment type="catalytic activity">
    <reaction evidence="13">
        <text>Preferential cleavage: (Ac)2-L-Lys-D-Ala-|-D-Ala. Also transpeptidation of peptidyl-alanyl moieties that are N-acyl substituents of D-alanine.</text>
        <dbReference type="EC" id="3.4.16.4"/>
    </reaction>
</comment>
<dbReference type="EC" id="3.4.16.4" evidence="5"/>
<dbReference type="RefSeq" id="WP_248735683.1">
    <property type="nucleotide sequence ID" value="NZ_CALBWS010000016.1"/>
</dbReference>
<dbReference type="InterPro" id="IPR005311">
    <property type="entry name" value="PBP_dimer"/>
</dbReference>
<organism evidence="18 19">
    <name type="scientific">Neobacillus rhizosphaerae</name>
    <dbReference type="NCBI Taxonomy" id="2880965"/>
    <lineage>
        <taxon>Bacteria</taxon>
        <taxon>Bacillati</taxon>
        <taxon>Bacillota</taxon>
        <taxon>Bacilli</taxon>
        <taxon>Bacillales</taxon>
        <taxon>Bacillaceae</taxon>
        <taxon>Neobacillus</taxon>
    </lineage>
</organism>
<evidence type="ECO:0000256" key="7">
    <source>
        <dbReference type="ARBA" id="ARBA00022692"/>
    </source>
</evidence>
<feature type="transmembrane region" description="Helical" evidence="15">
    <location>
        <begin position="12"/>
        <end position="32"/>
    </location>
</feature>
<keyword evidence="7 15" id="KW-0812">Transmembrane</keyword>
<evidence type="ECO:0000256" key="1">
    <source>
        <dbReference type="ARBA" id="ARBA00004167"/>
    </source>
</evidence>
<evidence type="ECO:0000313" key="19">
    <source>
        <dbReference type="Proteomes" id="UP000838308"/>
    </source>
</evidence>
<dbReference type="InterPro" id="IPR012338">
    <property type="entry name" value="Beta-lactam/transpept-like"/>
</dbReference>
<evidence type="ECO:0000256" key="12">
    <source>
        <dbReference type="ARBA" id="ARBA00023316"/>
    </source>
</evidence>
<dbReference type="EMBL" id="CALBWS010000016">
    <property type="protein sequence ID" value="CAH2715405.1"/>
    <property type="molecule type" value="Genomic_DNA"/>
</dbReference>
<keyword evidence="6" id="KW-1003">Cell membrane</keyword>
<dbReference type="PANTHER" id="PTHR30627">
    <property type="entry name" value="PEPTIDOGLYCAN D,D-TRANSPEPTIDASE"/>
    <property type="match status" value="1"/>
</dbReference>
<dbReference type="Gene3D" id="1.10.10.1230">
    <property type="entry name" value="Penicillin-binding protein, N-terminal non-catalytic domain, head sub-domain"/>
    <property type="match status" value="1"/>
</dbReference>
<dbReference type="InterPro" id="IPR001460">
    <property type="entry name" value="PCN-bd_Tpept"/>
</dbReference>
<keyword evidence="9" id="KW-0573">Peptidoglycan synthesis</keyword>
<keyword evidence="12" id="KW-0961">Cell wall biogenesis/degradation</keyword>
<protein>
    <recommendedName>
        <fullName evidence="5">serine-type D-Ala-D-Ala carboxypeptidase</fullName>
        <ecNumber evidence="5">3.4.16.4</ecNumber>
    </recommendedName>
</protein>
<keyword evidence="8" id="KW-0133">Cell shape</keyword>
<dbReference type="SUPFAM" id="SSF56601">
    <property type="entry name" value="beta-lactamase/transpeptidase-like"/>
    <property type="match status" value="1"/>
</dbReference>
<accession>A0ABN8KSG6</accession>
<evidence type="ECO:0000256" key="3">
    <source>
        <dbReference type="ARBA" id="ARBA00004752"/>
    </source>
</evidence>
<evidence type="ECO:0000259" key="16">
    <source>
        <dbReference type="Pfam" id="PF00905"/>
    </source>
</evidence>
<gene>
    <name evidence="18" type="primary">pbpH_2</name>
    <name evidence="18" type="ORF">BACCIP111895_02589</name>
</gene>
<keyword evidence="11 15" id="KW-0472">Membrane</keyword>
<keyword evidence="19" id="KW-1185">Reference proteome</keyword>
<comment type="pathway">
    <text evidence="3">Cell wall biogenesis; peptidoglycan biosynthesis.</text>
</comment>
<comment type="subcellular location">
    <subcellularLocation>
        <location evidence="2">Cell membrane</location>
    </subcellularLocation>
    <subcellularLocation>
        <location evidence="1">Membrane</location>
        <topology evidence="1">Single-pass membrane protein</topology>
    </subcellularLocation>
</comment>
<evidence type="ECO:0000256" key="15">
    <source>
        <dbReference type="SAM" id="Phobius"/>
    </source>
</evidence>
<dbReference type="Pfam" id="PF00905">
    <property type="entry name" value="Transpeptidase"/>
    <property type="match status" value="1"/>
</dbReference>
<dbReference type="SUPFAM" id="SSF56519">
    <property type="entry name" value="Penicillin binding protein dimerisation domain"/>
    <property type="match status" value="1"/>
</dbReference>
<evidence type="ECO:0000256" key="5">
    <source>
        <dbReference type="ARBA" id="ARBA00012448"/>
    </source>
</evidence>
<evidence type="ECO:0000256" key="4">
    <source>
        <dbReference type="ARBA" id="ARBA00007171"/>
    </source>
</evidence>
<evidence type="ECO:0000313" key="18">
    <source>
        <dbReference type="EMBL" id="CAH2715405.1"/>
    </source>
</evidence>
<evidence type="ECO:0000256" key="8">
    <source>
        <dbReference type="ARBA" id="ARBA00022960"/>
    </source>
</evidence>
<evidence type="ECO:0000256" key="13">
    <source>
        <dbReference type="ARBA" id="ARBA00034000"/>
    </source>
</evidence>
<evidence type="ECO:0000256" key="11">
    <source>
        <dbReference type="ARBA" id="ARBA00023136"/>
    </source>
</evidence>
<reference evidence="18" key="1">
    <citation type="submission" date="2022-04" db="EMBL/GenBank/DDBJ databases">
        <authorList>
            <person name="Criscuolo A."/>
        </authorList>
    </citation>
    <scope>NUCLEOTIDE SEQUENCE</scope>
    <source>
        <strain evidence="18">CIP111895</strain>
    </source>
</reference>
<keyword evidence="10 15" id="KW-1133">Transmembrane helix</keyword>
<evidence type="ECO:0000256" key="9">
    <source>
        <dbReference type="ARBA" id="ARBA00022984"/>
    </source>
</evidence>
<evidence type="ECO:0000256" key="14">
    <source>
        <dbReference type="SAM" id="MobiDB-lite"/>
    </source>
</evidence>
<dbReference type="InterPro" id="IPR050515">
    <property type="entry name" value="Beta-lactam/transpept"/>
</dbReference>
<evidence type="ECO:0000256" key="10">
    <source>
        <dbReference type="ARBA" id="ARBA00022989"/>
    </source>
</evidence>
<feature type="domain" description="Penicillin-binding protein transpeptidase" evidence="16">
    <location>
        <begin position="359"/>
        <end position="694"/>
    </location>
</feature>
<evidence type="ECO:0000259" key="17">
    <source>
        <dbReference type="Pfam" id="PF03717"/>
    </source>
</evidence>
<sequence>MKENKKKKNINISIRINILFFVVFVLFATLILRLGTIQIVFGEDYQREIEQNEVISVNSSVPRGKIYDTNGKLVVGNKPLIAITYTRTKSVKQEEMLATAKKLAKLINKDTEEDFKSITKRDRQDFWIIKHPNEATAKITKKDVDRLKKKELDKKEFDKEIYNLTRERITDKELNSFTKQELEVLAIFSEMSRGTTLSPQIIKNKNVTNEEFAVVSESLESLPGVDTTTDWDRFQVFKDKEGNGTLTSVLGKVTSSKEGLPNDSLDYLLAKGYSRNDRVGKSYLEWQYEDVLQGQKEVVKNITDKSGNVSKSNLFIEGKSGKDLVLSIDIELQQKVDEIIQDKLSKAKVGQPYMDRALVSVMNPKTGDMLAMAGKQYVKENETNKTEVNDFALGNMTTSYSMGSVVKGATVLTGYQTGAIVPGERQYDQPLKFKSTNVKKSWNSVGFGLIDDLYALKRSSNVYMFLTAMKIGGQQTYIPNGPLSIDKVPAINKFRKNFAQFGLGVRTGIDLPGEQTGYGAGQIPPDAGKVLDFAIGQYDTYTPLQLVQYISTIANGGFRIQPHLAKEIREPNSNTDELGPIIQEINPKILNKIDMKDAWIKHVQDGLKLVVNDPQGTGYGTIKNKQYKIAGKTGTAEALYDGPLPGHPMLWNVTFVGYAPYDNPEIAISVVVPWSTTDKTHTNLEIADEVFKAYFDLKEKKDKEGIDGQDPLQKKEMNEDKEKSPSE</sequence>
<comment type="similarity">
    <text evidence="4">Belongs to the transpeptidase family.</text>
</comment>
<evidence type="ECO:0000256" key="2">
    <source>
        <dbReference type="ARBA" id="ARBA00004236"/>
    </source>
</evidence>
<feature type="domain" description="Penicillin-binding protein dimerisation" evidence="17">
    <location>
        <begin position="60"/>
        <end position="311"/>
    </location>
</feature>
<dbReference type="Gene3D" id="3.40.710.10">
    <property type="entry name" value="DD-peptidase/beta-lactamase superfamily"/>
    <property type="match status" value="1"/>
</dbReference>
<comment type="caution">
    <text evidence="18">The sequence shown here is derived from an EMBL/GenBank/DDBJ whole genome shotgun (WGS) entry which is preliminary data.</text>
</comment>